<dbReference type="InterPro" id="IPR050468">
    <property type="entry name" value="Cuticle_Struct_Prot"/>
</dbReference>
<gene>
    <name evidence="5" type="ORF">B4U79_02270</name>
    <name evidence="4" type="ORF">B4U79_07327</name>
</gene>
<dbReference type="GO" id="GO:0062129">
    <property type="term" value="C:chitin-based extracellular matrix"/>
    <property type="evidence" value="ECO:0007669"/>
    <property type="project" value="TreeGrafter"/>
</dbReference>
<evidence type="ECO:0000313" key="5">
    <source>
        <dbReference type="EMBL" id="RWS08238.1"/>
    </source>
</evidence>
<evidence type="ECO:0000256" key="1">
    <source>
        <dbReference type="ARBA" id="ARBA00022460"/>
    </source>
</evidence>
<dbReference type="AlphaFoldDB" id="A0A3S3PU57"/>
<reference evidence="4 6" key="1">
    <citation type="journal article" date="2018" name="Gigascience">
        <title>Genomes of trombidid mites reveal novel predicted allergens and laterally-transferred genes associated with secondary metabolism.</title>
        <authorList>
            <person name="Dong X."/>
            <person name="Chaisiri K."/>
            <person name="Xia D."/>
            <person name="Armstrong S.D."/>
            <person name="Fang Y."/>
            <person name="Donnelly M.J."/>
            <person name="Kadowaki T."/>
            <person name="McGarry J.W."/>
            <person name="Darby A.C."/>
            <person name="Makepeace B.L."/>
        </authorList>
    </citation>
    <scope>NUCLEOTIDE SEQUENCE [LARGE SCALE GENOMIC DNA]</scope>
    <source>
        <strain evidence="4">UoL-WK</strain>
    </source>
</reference>
<reference evidence="4" key="2">
    <citation type="submission" date="2018-11" db="EMBL/GenBank/DDBJ databases">
        <title>Trombidioid mite genomics.</title>
        <authorList>
            <person name="Dong X."/>
        </authorList>
    </citation>
    <scope>NUCLEOTIDE SEQUENCE</scope>
    <source>
        <strain evidence="4">UoL-WK</strain>
    </source>
</reference>
<evidence type="ECO:0000256" key="3">
    <source>
        <dbReference type="SAM" id="MobiDB-lite"/>
    </source>
</evidence>
<dbReference type="PROSITE" id="PS51155">
    <property type="entry name" value="CHIT_BIND_RR_2"/>
    <property type="match status" value="1"/>
</dbReference>
<dbReference type="OrthoDB" id="8191482at2759"/>
<comment type="caution">
    <text evidence="4">The sequence shown here is derived from an EMBL/GenBank/DDBJ whole genome shotgun (WGS) entry which is preliminary data.</text>
</comment>
<name>A0A3S3PU57_9ACAR</name>
<evidence type="ECO:0000313" key="6">
    <source>
        <dbReference type="Proteomes" id="UP000285301"/>
    </source>
</evidence>
<dbReference type="GO" id="GO:0008010">
    <property type="term" value="F:structural constituent of chitin-based larval cuticle"/>
    <property type="evidence" value="ECO:0007669"/>
    <property type="project" value="TreeGrafter"/>
</dbReference>
<dbReference type="PROSITE" id="PS00233">
    <property type="entry name" value="CHIT_BIND_RR_1"/>
    <property type="match status" value="1"/>
</dbReference>
<feature type="region of interest" description="Disordered" evidence="3">
    <location>
        <begin position="83"/>
        <end position="108"/>
    </location>
</feature>
<dbReference type="Proteomes" id="UP000285301">
    <property type="component" value="Unassembled WGS sequence"/>
</dbReference>
<sequence>MEAKIETKKPYRFGYEIQDKDGNLQHRHEQSDANGVRRGSYGYLDANGIYRQVEYIADENGFRVNLKSNEPGIEQRKSADVNVIPLKTPPPSAPLKHEETLTPHKTESHISKEYPDFVPVIHPKAIVEKENQAYDTLARSVELPLPTYKPKSSAVGNAYKSTAHLQSRDNHLNEAQPVYDPHKIYKANYKPPYDLNYNNYDKIGYDLKKTKSSVDPYQVNTRKKFERENYYRPKTPVKIIYHLPPQVFYDDVSTEPPIKHEAYREDSLNNHNAGNYVDIYEKKPKSALLQEDEKFLYRLKTVPRYHSVVPQYSVDRSEKPAPPGYSTATAYPSYGDRTIGTFKRGLRGLVPYIDKSASIPYGGVPVPENFHSDNSSHQKVTLLLIDPKYAKYSDLEGLAAKSYPVKAVQAPVYKD</sequence>
<dbReference type="PANTHER" id="PTHR10380">
    <property type="entry name" value="CUTICLE PROTEIN"/>
    <property type="match status" value="1"/>
</dbReference>
<dbReference type="InterPro" id="IPR000618">
    <property type="entry name" value="Insect_cuticle"/>
</dbReference>
<evidence type="ECO:0000313" key="4">
    <source>
        <dbReference type="EMBL" id="RWS08236.1"/>
    </source>
</evidence>
<organism evidence="4 6">
    <name type="scientific">Dinothrombium tinctorium</name>
    <dbReference type="NCBI Taxonomy" id="1965070"/>
    <lineage>
        <taxon>Eukaryota</taxon>
        <taxon>Metazoa</taxon>
        <taxon>Ecdysozoa</taxon>
        <taxon>Arthropoda</taxon>
        <taxon>Chelicerata</taxon>
        <taxon>Arachnida</taxon>
        <taxon>Acari</taxon>
        <taxon>Acariformes</taxon>
        <taxon>Trombidiformes</taxon>
        <taxon>Prostigmata</taxon>
        <taxon>Anystina</taxon>
        <taxon>Parasitengona</taxon>
        <taxon>Trombidioidea</taxon>
        <taxon>Trombidiidae</taxon>
        <taxon>Dinothrombium</taxon>
    </lineage>
</organism>
<keyword evidence="1 2" id="KW-0193">Cuticle</keyword>
<feature type="region of interest" description="Disordered" evidence="3">
    <location>
        <begin position="16"/>
        <end position="38"/>
    </location>
</feature>
<proteinExistence type="predicted"/>
<protein>
    <submittedName>
        <fullName evidence="4">Cuticle protein 16.8-like protein</fullName>
    </submittedName>
</protein>
<keyword evidence="6" id="KW-1185">Reference proteome</keyword>
<feature type="compositionally biased region" description="Basic and acidic residues" evidence="3">
    <location>
        <begin position="17"/>
        <end position="31"/>
    </location>
</feature>
<evidence type="ECO:0000256" key="2">
    <source>
        <dbReference type="PROSITE-ProRule" id="PRU00497"/>
    </source>
</evidence>
<dbReference type="EMBL" id="NCKU01003069">
    <property type="protein sequence ID" value="RWS08238.1"/>
    <property type="molecule type" value="Genomic_DNA"/>
</dbReference>
<accession>A0A3S3PU57</accession>
<dbReference type="Pfam" id="PF00379">
    <property type="entry name" value="Chitin_bind_4"/>
    <property type="match status" value="1"/>
</dbReference>
<dbReference type="EMBL" id="NCKU01003070">
    <property type="protein sequence ID" value="RWS08236.1"/>
    <property type="molecule type" value="Genomic_DNA"/>
</dbReference>
<feature type="compositionally biased region" description="Basic and acidic residues" evidence="3">
    <location>
        <begin position="95"/>
        <end position="108"/>
    </location>
</feature>
<dbReference type="InterPro" id="IPR031311">
    <property type="entry name" value="CHIT_BIND_RR_consensus"/>
</dbReference>